<keyword evidence="2 5" id="KW-0812">Transmembrane</keyword>
<gene>
    <name evidence="7" type="ORF">SP90_01555</name>
</gene>
<feature type="transmembrane region" description="Helical" evidence="5">
    <location>
        <begin position="396"/>
        <end position="422"/>
    </location>
</feature>
<dbReference type="CDD" id="cd07042">
    <property type="entry name" value="STAS_SulP_like_sulfate_transporter"/>
    <property type="match status" value="1"/>
</dbReference>
<evidence type="ECO:0000259" key="6">
    <source>
        <dbReference type="PROSITE" id="PS50801"/>
    </source>
</evidence>
<dbReference type="PATRIC" id="fig|1560234.3.peg.1184"/>
<reference evidence="7 8" key="1">
    <citation type="submission" date="2015-01" db="EMBL/GenBank/DDBJ databases">
        <title>Desulfovibrio sp. JC271 draft genome sequence.</title>
        <authorList>
            <person name="Shivani Y."/>
            <person name="Subhash Y."/>
            <person name="Sasikala C."/>
            <person name="Ramana C.V."/>
        </authorList>
    </citation>
    <scope>NUCLEOTIDE SEQUENCE [LARGE SCALE GENOMIC DNA]</scope>
    <source>
        <strain evidence="7 8">JC271</strain>
    </source>
</reference>
<dbReference type="InterPro" id="IPR011547">
    <property type="entry name" value="SLC26A/SulP_dom"/>
</dbReference>
<name>A0A1B7XMP1_9BACT</name>
<evidence type="ECO:0000313" key="7">
    <source>
        <dbReference type="EMBL" id="OBQ56790.1"/>
    </source>
</evidence>
<dbReference type="Gene3D" id="3.30.750.24">
    <property type="entry name" value="STAS domain"/>
    <property type="match status" value="1"/>
</dbReference>
<dbReference type="AlphaFoldDB" id="A0A1B7XMP1"/>
<sequence length="587" mass="63818">MGYNVLDTTTLTRFFPFLYWLQEFTKEKCKMDVNAGLSGAIIVLPQGVAFATIAGLPPEFGLYSAMVPAIVAALFGSSHHLISGPTTAISLVIYQNLSSIYEPFSAEYIGAAFSLALLTGIIQLLFGIIKLGTLVNFVSHSVVVGFTAGAAVLIGFSQLGNFLGMALPPGIPFYEKVPHILQNIEFINSPAVAIALIALLTSIFFQKYFPKIPGMLFALIFGSVAALCLGGEQAGIKLVGALPAQLPQFVIPQIDLHTIQQLGSSAFAIAILGLTEAVSIARSIAMHSRQRIDTNQEFLGQGLSNIVGSFFSCYAASGSFTRTGVNYTAGARTPAAAVFAAIFLAIILLLIAPVTAYLPIPAMAGVLMVVAYRLVDFHHIRSIMETSRAELVVMSVTFFSTLFLHLEFAIYVGVLLSLVLYIKKTAHPELKSITLKRNKTGQGMFVEVQEEQLLECPQIKVVRLRGEIFFGAIDNIIEALHRELEKSPTQTKLLIVLKAVTFIDVAGCEMFSHENTTLRLEGKEMYLSSLNPEVCEMLTRAGVLQQLGEDHIFPDKQTAISTLVERVSDNKCHSCKARIFRECQHVA</sequence>
<feature type="transmembrane region" description="Helical" evidence="5">
    <location>
        <begin position="33"/>
        <end position="53"/>
    </location>
</feature>
<feature type="transmembrane region" description="Helical" evidence="5">
    <location>
        <begin position="358"/>
        <end position="375"/>
    </location>
</feature>
<protein>
    <recommendedName>
        <fullName evidence="6">STAS domain-containing protein</fullName>
    </recommendedName>
</protein>
<dbReference type="Pfam" id="PF00916">
    <property type="entry name" value="Sulfate_transp"/>
    <property type="match status" value="1"/>
</dbReference>
<feature type="transmembrane region" description="Helical" evidence="5">
    <location>
        <begin position="217"/>
        <end position="242"/>
    </location>
</feature>
<dbReference type="Pfam" id="PF01740">
    <property type="entry name" value="STAS"/>
    <property type="match status" value="1"/>
</dbReference>
<organism evidence="7 8">
    <name type="scientific">Halodesulfovibrio spirochaetisodalis</name>
    <dbReference type="NCBI Taxonomy" id="1560234"/>
    <lineage>
        <taxon>Bacteria</taxon>
        <taxon>Pseudomonadati</taxon>
        <taxon>Thermodesulfobacteriota</taxon>
        <taxon>Desulfovibrionia</taxon>
        <taxon>Desulfovibrionales</taxon>
        <taxon>Desulfovibrionaceae</taxon>
        <taxon>Halodesulfovibrio</taxon>
    </lineage>
</organism>
<dbReference type="PROSITE" id="PS50801">
    <property type="entry name" value="STAS"/>
    <property type="match status" value="1"/>
</dbReference>
<comment type="caution">
    <text evidence="7">The sequence shown here is derived from an EMBL/GenBank/DDBJ whole genome shotgun (WGS) entry which is preliminary data.</text>
</comment>
<dbReference type="Proteomes" id="UP000091979">
    <property type="component" value="Unassembled WGS sequence"/>
</dbReference>
<dbReference type="GO" id="GO:0055085">
    <property type="term" value="P:transmembrane transport"/>
    <property type="evidence" value="ECO:0007669"/>
    <property type="project" value="InterPro"/>
</dbReference>
<evidence type="ECO:0000313" key="8">
    <source>
        <dbReference type="Proteomes" id="UP000091979"/>
    </source>
</evidence>
<proteinExistence type="predicted"/>
<dbReference type="PANTHER" id="PTHR11814">
    <property type="entry name" value="SULFATE TRANSPORTER"/>
    <property type="match status" value="1"/>
</dbReference>
<dbReference type="STRING" id="1560234.SP90_01555"/>
<evidence type="ECO:0000256" key="5">
    <source>
        <dbReference type="SAM" id="Phobius"/>
    </source>
</evidence>
<keyword evidence="3 5" id="KW-1133">Transmembrane helix</keyword>
<evidence type="ECO:0000256" key="3">
    <source>
        <dbReference type="ARBA" id="ARBA00022989"/>
    </source>
</evidence>
<evidence type="ECO:0000256" key="4">
    <source>
        <dbReference type="ARBA" id="ARBA00023136"/>
    </source>
</evidence>
<evidence type="ECO:0000256" key="2">
    <source>
        <dbReference type="ARBA" id="ARBA00022692"/>
    </source>
</evidence>
<accession>A0A1B7XMP1</accession>
<dbReference type="GO" id="GO:0016020">
    <property type="term" value="C:membrane"/>
    <property type="evidence" value="ECO:0007669"/>
    <property type="project" value="UniProtKB-SubCell"/>
</dbReference>
<dbReference type="EMBL" id="JXMS01000002">
    <property type="protein sequence ID" value="OBQ56790.1"/>
    <property type="molecule type" value="Genomic_DNA"/>
</dbReference>
<keyword evidence="8" id="KW-1185">Reference proteome</keyword>
<dbReference type="NCBIfam" id="TIGR00815">
    <property type="entry name" value="sulP"/>
    <property type="match status" value="1"/>
</dbReference>
<feature type="transmembrane region" description="Helical" evidence="5">
    <location>
        <begin position="108"/>
        <end position="129"/>
    </location>
</feature>
<feature type="domain" description="STAS" evidence="6">
    <location>
        <begin position="449"/>
        <end position="563"/>
    </location>
</feature>
<feature type="transmembrane region" description="Helical" evidence="5">
    <location>
        <begin position="186"/>
        <end position="205"/>
    </location>
</feature>
<dbReference type="SUPFAM" id="SSF52091">
    <property type="entry name" value="SpoIIaa-like"/>
    <property type="match status" value="1"/>
</dbReference>
<feature type="transmembrane region" description="Helical" evidence="5">
    <location>
        <begin position="141"/>
        <end position="166"/>
    </location>
</feature>
<comment type="subcellular location">
    <subcellularLocation>
        <location evidence="1">Membrane</location>
        <topology evidence="1">Multi-pass membrane protein</topology>
    </subcellularLocation>
</comment>
<dbReference type="InterPro" id="IPR002645">
    <property type="entry name" value="STAS_dom"/>
</dbReference>
<dbReference type="InterPro" id="IPR036513">
    <property type="entry name" value="STAS_dom_sf"/>
</dbReference>
<dbReference type="InterPro" id="IPR001902">
    <property type="entry name" value="SLC26A/SulP_fam"/>
</dbReference>
<evidence type="ECO:0000256" key="1">
    <source>
        <dbReference type="ARBA" id="ARBA00004141"/>
    </source>
</evidence>
<feature type="transmembrane region" description="Helical" evidence="5">
    <location>
        <begin position="262"/>
        <end position="281"/>
    </location>
</feature>
<keyword evidence="4 5" id="KW-0472">Membrane</keyword>